<evidence type="ECO:0000256" key="1">
    <source>
        <dbReference type="ARBA" id="ARBA00008931"/>
    </source>
</evidence>
<dbReference type="GO" id="GO:0005762">
    <property type="term" value="C:mitochondrial large ribosomal subunit"/>
    <property type="evidence" value="ECO:0007669"/>
    <property type="project" value="TreeGrafter"/>
</dbReference>
<evidence type="ECO:0000256" key="2">
    <source>
        <dbReference type="ARBA" id="ARBA00022980"/>
    </source>
</evidence>
<name>A0A386B0A4_9CHLO</name>
<reference evidence="7" key="1">
    <citation type="submission" date="2018-07" db="EMBL/GenBank/DDBJ databases">
        <authorList>
            <person name="Quirk P.G."/>
            <person name="Krulwich T.A."/>
        </authorList>
    </citation>
    <scope>NUCLEOTIDE SEQUENCE</scope>
</reference>
<dbReference type="InterPro" id="IPR020798">
    <property type="entry name" value="Ribosomal_uL16_CS"/>
</dbReference>
<dbReference type="GO" id="GO:0032543">
    <property type="term" value="P:mitochondrial translation"/>
    <property type="evidence" value="ECO:0007669"/>
    <property type="project" value="TreeGrafter"/>
</dbReference>
<dbReference type="GeneID" id="38279015"/>
<protein>
    <recommendedName>
        <fullName evidence="4">Large ribosomal subunit protein uL16c</fullName>
    </recommendedName>
</protein>
<dbReference type="PRINTS" id="PR00060">
    <property type="entry name" value="RIBOSOMALL16"/>
</dbReference>
<comment type="subunit">
    <text evidence="4 6">Part of the 50S ribosomal subunit.</text>
</comment>
<dbReference type="PANTHER" id="PTHR12220">
    <property type="entry name" value="50S/60S RIBOSOMAL PROTEIN L16"/>
    <property type="match status" value="1"/>
</dbReference>
<comment type="similarity">
    <text evidence="1 4 5">Belongs to the universal ribosomal protein uL16 family.</text>
</comment>
<gene>
    <name evidence="4 7" type="primary">rpl16</name>
</gene>
<evidence type="ECO:0000256" key="6">
    <source>
        <dbReference type="RuleBase" id="RU004415"/>
    </source>
</evidence>
<evidence type="ECO:0000256" key="5">
    <source>
        <dbReference type="RuleBase" id="RU004413"/>
    </source>
</evidence>
<reference evidence="7" key="2">
    <citation type="journal article" date="2019" name="Mol. Phylogenet. Evol.">
        <title>Reassessment of the classification of bryopsidales (chlorophyta) based on chloroplast phylogenomic analyses.</title>
        <authorList>
            <person name="Cremen M.C."/>
            <person name="Leliaert F."/>
            <person name="West J."/>
            <person name="Lam D.W."/>
            <person name="Shimada S."/>
            <person name="Lopez-Bautista J.M."/>
            <person name="Verbruggen H."/>
        </authorList>
    </citation>
    <scope>NUCLEOTIDE SEQUENCE</scope>
</reference>
<dbReference type="PROSITE" id="PS00701">
    <property type="entry name" value="RIBOSOMAL_L16_2"/>
    <property type="match status" value="1"/>
</dbReference>
<proteinExistence type="inferred from homology"/>
<evidence type="ECO:0000256" key="3">
    <source>
        <dbReference type="ARBA" id="ARBA00023274"/>
    </source>
</evidence>
<dbReference type="GO" id="GO:0003735">
    <property type="term" value="F:structural constituent of ribosome"/>
    <property type="evidence" value="ECO:0007669"/>
    <property type="project" value="InterPro"/>
</dbReference>
<dbReference type="GO" id="GO:0019843">
    <property type="term" value="F:rRNA binding"/>
    <property type="evidence" value="ECO:0007669"/>
    <property type="project" value="InterPro"/>
</dbReference>
<dbReference type="FunFam" id="3.90.1170.10:FF:000001">
    <property type="entry name" value="50S ribosomal protein L16"/>
    <property type="match status" value="1"/>
</dbReference>
<keyword evidence="2 4" id="KW-0689">Ribosomal protein</keyword>
<dbReference type="InterPro" id="IPR036920">
    <property type="entry name" value="Ribosomal_uL16_sf"/>
</dbReference>
<dbReference type="InterPro" id="IPR000114">
    <property type="entry name" value="Ribosomal_uL16_bact-type"/>
</dbReference>
<organism evidence="7">
    <name type="scientific">Caulerpa verticillata</name>
    <dbReference type="NCBI Taxonomy" id="177082"/>
    <lineage>
        <taxon>Eukaryota</taxon>
        <taxon>Viridiplantae</taxon>
        <taxon>Chlorophyta</taxon>
        <taxon>core chlorophytes</taxon>
        <taxon>Ulvophyceae</taxon>
        <taxon>TCBD clade</taxon>
        <taxon>Bryopsidales</taxon>
        <taxon>Halimedineae</taxon>
        <taxon>Caulerpaceae</taxon>
        <taxon>Caulerpa</taxon>
    </lineage>
</organism>
<dbReference type="InterPro" id="IPR016180">
    <property type="entry name" value="Ribosomal_uL16_dom"/>
</dbReference>
<comment type="subcellular location">
    <subcellularLocation>
        <location evidence="4 6">Plastid</location>
        <location evidence="4 6">Chloroplast</location>
    </subcellularLocation>
</comment>
<keyword evidence="6 7" id="KW-0934">Plastid</keyword>
<geneLocation type="chloroplast" evidence="7"/>
<dbReference type="CDD" id="cd01433">
    <property type="entry name" value="Ribosomal_L16_L10e"/>
    <property type="match status" value="1"/>
</dbReference>
<evidence type="ECO:0000256" key="4">
    <source>
        <dbReference type="HAMAP-Rule" id="MF_01342"/>
    </source>
</evidence>
<accession>A0A386B0A4</accession>
<dbReference type="NCBIfam" id="TIGR01164">
    <property type="entry name" value="rplP_bact"/>
    <property type="match status" value="1"/>
</dbReference>
<keyword evidence="3 4" id="KW-0687">Ribonucleoprotein</keyword>
<dbReference type="HAMAP" id="MF_01342">
    <property type="entry name" value="Ribosomal_uL16"/>
    <property type="match status" value="1"/>
</dbReference>
<dbReference type="PANTHER" id="PTHR12220:SF13">
    <property type="entry name" value="LARGE RIBOSOMAL SUBUNIT PROTEIN UL16M"/>
    <property type="match status" value="1"/>
</dbReference>
<evidence type="ECO:0000313" key="7">
    <source>
        <dbReference type="EMBL" id="AYC65122.1"/>
    </source>
</evidence>
<dbReference type="Gene3D" id="3.90.1170.10">
    <property type="entry name" value="Ribosomal protein L10e/L16"/>
    <property type="match status" value="1"/>
</dbReference>
<dbReference type="PROSITE" id="PS00586">
    <property type="entry name" value="RIBOSOMAL_L16_1"/>
    <property type="match status" value="1"/>
</dbReference>
<dbReference type="EMBL" id="MH591106">
    <property type="protein sequence ID" value="AYC65122.1"/>
    <property type="molecule type" value="Genomic_DNA"/>
</dbReference>
<dbReference type="AlphaFoldDB" id="A0A386B0A4"/>
<dbReference type="Pfam" id="PF00252">
    <property type="entry name" value="Ribosomal_L16"/>
    <property type="match status" value="1"/>
</dbReference>
<dbReference type="SUPFAM" id="SSF54686">
    <property type="entry name" value="Ribosomal protein L16p/L10e"/>
    <property type="match status" value="1"/>
</dbReference>
<dbReference type="GO" id="GO:0009507">
    <property type="term" value="C:chloroplast"/>
    <property type="evidence" value="ECO:0007669"/>
    <property type="project" value="UniProtKB-SubCell"/>
</dbReference>
<sequence length="160" mass="18134">MYQPKRTKFRKAHRGRLKGKSRVRKLKARARFGARFGARFARSLFFGDYGLEALEACWLTGAQLEAGRRVLSRQTKRGGQIWIRIFPDKPVTYRPPETRMGSGKGAPEKWVAVIKPGQILYEIQGPQPELVKQALKNAAYKMPIKTKIIDDSASKLSSNC</sequence>
<dbReference type="InterPro" id="IPR047873">
    <property type="entry name" value="Ribosomal_uL16"/>
</dbReference>
<keyword evidence="6 7" id="KW-0150">Chloroplast</keyword>
<dbReference type="RefSeq" id="YP_009519234.1">
    <property type="nucleotide sequence ID" value="NC_039523.1"/>
</dbReference>